<dbReference type="GO" id="GO:0005739">
    <property type="term" value="C:mitochondrion"/>
    <property type="evidence" value="ECO:0007669"/>
    <property type="project" value="UniProtKB-SubCell"/>
</dbReference>
<dbReference type="Proteomes" id="UP000268014">
    <property type="component" value="Unassembled WGS sequence"/>
</dbReference>
<dbReference type="PANTHER" id="PTHR21393">
    <property type="entry name" value="MITOCHONDRIAL 28S RIBOSOMAL PROTEIN S27"/>
    <property type="match status" value="1"/>
</dbReference>
<reference evidence="2 3" key="2">
    <citation type="submission" date="2018-11" db="EMBL/GenBank/DDBJ databases">
        <authorList>
            <consortium name="Pathogen Informatics"/>
        </authorList>
    </citation>
    <scope>NUCLEOTIDE SEQUENCE [LARGE SCALE GENOMIC DNA]</scope>
    <source>
        <strain evidence="2 3">MHpl1</strain>
    </source>
</reference>
<sequence>MWTSRIASVASRLSKSFGRRYLLSEAFSLEKEWASRHVEMTKLGLGGDYEWISAVQKKFTGGGIASAIDVDAAVCVAEQKDQVDDVVELLYKLRHSENAADLPPSAEYALIRLLLQHDPSFLFKLADDPINYGIFMNEHAACLAIDHFIKRNDFRGAARLAAWVMQQEMTENELLNLLVLYSCTKWAELPAEEQTMPLTEVEEEEVNDDDIRTFKFPYLKNAYFDSHFDLTDPHQLAGKTLLWVARDSRALTEPIRQSLRLLGAVLYNRLDLASTLASSSTHGGVAEIIRQRFTPAEGEEPSEQQKVILDKLEGCKPSESSFSSAILDILESVKEKEEEALATQQKEEFTKWHKRRQDLIKAQADRLLLKVRAEEIAKELAELEHHEEKLSFFENRLNWEKKAAQNAEIIAQTTSQEAEAEKS</sequence>
<evidence type="ECO:0000313" key="3">
    <source>
        <dbReference type="Proteomes" id="UP000268014"/>
    </source>
</evidence>
<accession>A0A158QM45</accession>
<keyword evidence="3" id="KW-1185">Reference proteome</keyword>
<gene>
    <name evidence="2" type="ORF">HPLM_LOCUS7644</name>
</gene>
<dbReference type="Pfam" id="PF10037">
    <property type="entry name" value="MRP-S27"/>
    <property type="match status" value="1"/>
</dbReference>
<evidence type="ECO:0000313" key="4">
    <source>
        <dbReference type="WBParaSite" id="HPLM_0000765201-mRNA-1"/>
    </source>
</evidence>
<dbReference type="EMBL" id="UZAF01016701">
    <property type="protein sequence ID" value="VDO32555.1"/>
    <property type="molecule type" value="Genomic_DNA"/>
</dbReference>
<dbReference type="InterPro" id="IPR034913">
    <property type="entry name" value="mS27/PTCD2"/>
</dbReference>
<dbReference type="STRING" id="6290.A0A158QM45"/>
<name>A0A158QM45_HAEPC</name>
<dbReference type="AlphaFoldDB" id="A0A158QM45"/>
<dbReference type="PANTHER" id="PTHR21393:SF0">
    <property type="entry name" value="SMALL RIBOSOMAL SUBUNIT PROTEIN MS27"/>
    <property type="match status" value="1"/>
</dbReference>
<dbReference type="OrthoDB" id="19830at2759"/>
<comment type="subcellular location">
    <subcellularLocation>
        <location evidence="1">Mitochondrion</location>
    </subcellularLocation>
</comment>
<proteinExistence type="predicted"/>
<evidence type="ECO:0000256" key="1">
    <source>
        <dbReference type="ARBA" id="ARBA00004173"/>
    </source>
</evidence>
<dbReference type="WBParaSite" id="HPLM_0000765201-mRNA-1">
    <property type="protein sequence ID" value="HPLM_0000765201-mRNA-1"/>
    <property type="gene ID" value="HPLM_0000765201"/>
</dbReference>
<protein>
    <submittedName>
        <fullName evidence="4">28S ribosomal protein S27, mitochondrial</fullName>
    </submittedName>
</protein>
<dbReference type="OMA" id="KFLRNPY"/>
<organism evidence="4">
    <name type="scientific">Haemonchus placei</name>
    <name type="common">Barber's pole worm</name>
    <dbReference type="NCBI Taxonomy" id="6290"/>
    <lineage>
        <taxon>Eukaryota</taxon>
        <taxon>Metazoa</taxon>
        <taxon>Ecdysozoa</taxon>
        <taxon>Nematoda</taxon>
        <taxon>Chromadorea</taxon>
        <taxon>Rhabditida</taxon>
        <taxon>Rhabditina</taxon>
        <taxon>Rhabditomorpha</taxon>
        <taxon>Strongyloidea</taxon>
        <taxon>Trichostrongylidae</taxon>
        <taxon>Haemonchus</taxon>
    </lineage>
</organism>
<dbReference type="InterPro" id="IPR019266">
    <property type="entry name" value="Ribosomal_mS27"/>
</dbReference>
<evidence type="ECO:0000313" key="2">
    <source>
        <dbReference type="EMBL" id="VDO32555.1"/>
    </source>
</evidence>
<reference evidence="4" key="1">
    <citation type="submission" date="2016-04" db="UniProtKB">
        <authorList>
            <consortium name="WormBaseParasite"/>
        </authorList>
    </citation>
    <scope>IDENTIFICATION</scope>
</reference>